<dbReference type="Gene3D" id="3.30.1330.60">
    <property type="entry name" value="OmpA-like domain"/>
    <property type="match status" value="1"/>
</dbReference>
<keyword evidence="2" id="KW-1185">Reference proteome</keyword>
<evidence type="ECO:0000313" key="2">
    <source>
        <dbReference type="Proteomes" id="UP000446658"/>
    </source>
</evidence>
<protein>
    <submittedName>
        <fullName evidence="1">OmpA family protein</fullName>
    </submittedName>
</protein>
<proteinExistence type="predicted"/>
<dbReference type="PROSITE" id="PS51257">
    <property type="entry name" value="PROKAR_LIPOPROTEIN"/>
    <property type="match status" value="1"/>
</dbReference>
<dbReference type="RefSeq" id="WP_230370619.1">
    <property type="nucleotide sequence ID" value="NZ_WLYX01000001.1"/>
</dbReference>
<dbReference type="SUPFAM" id="SSF103088">
    <property type="entry name" value="OmpA-like"/>
    <property type="match status" value="1"/>
</dbReference>
<sequence length="145" mass="15916">MKQLMLYGLVCGLLLGCAGNRARTLDPAVQAAQEKAAAEKAVLEKKIETNMAIDPNFIPFQKLSPKLDDIGKGQLLRLLPRLKASKAIVVRGYCYRGDIGNAKAASQARAVEVKDFMTKAGIPENHITVRFDTGRKLHGVQLHYK</sequence>
<dbReference type="Proteomes" id="UP000446658">
    <property type="component" value="Unassembled WGS sequence"/>
</dbReference>
<organism evidence="1 2">
    <name type="scientific">Paludibacterium denitrificans</name>
    <dbReference type="NCBI Taxonomy" id="2675226"/>
    <lineage>
        <taxon>Bacteria</taxon>
        <taxon>Pseudomonadati</taxon>
        <taxon>Pseudomonadota</taxon>
        <taxon>Betaproteobacteria</taxon>
        <taxon>Neisseriales</taxon>
        <taxon>Chromobacteriaceae</taxon>
        <taxon>Paludibacterium</taxon>
    </lineage>
</organism>
<dbReference type="EMBL" id="WLYX01000001">
    <property type="protein sequence ID" value="MTD33572.1"/>
    <property type="molecule type" value="Genomic_DNA"/>
</dbReference>
<name>A0A844GCT8_9NEIS</name>
<comment type="caution">
    <text evidence="1">The sequence shown here is derived from an EMBL/GenBank/DDBJ whole genome shotgun (WGS) entry which is preliminary data.</text>
</comment>
<dbReference type="InterPro" id="IPR036737">
    <property type="entry name" value="OmpA-like_sf"/>
</dbReference>
<evidence type="ECO:0000313" key="1">
    <source>
        <dbReference type="EMBL" id="MTD33572.1"/>
    </source>
</evidence>
<gene>
    <name evidence="1" type="ORF">GKE73_12550</name>
</gene>
<dbReference type="AlphaFoldDB" id="A0A844GCT8"/>
<reference evidence="1 2" key="1">
    <citation type="submission" date="2019-11" db="EMBL/GenBank/DDBJ databases">
        <title>Draft genome sequence of Paludibacterium sp. dN18-1.</title>
        <authorList>
            <person name="Im W.-T."/>
        </authorList>
    </citation>
    <scope>NUCLEOTIDE SEQUENCE [LARGE SCALE GENOMIC DNA]</scope>
    <source>
        <strain evidence="2">dN 18-1</strain>
    </source>
</reference>
<accession>A0A844GCT8</accession>